<reference evidence="2" key="1">
    <citation type="journal article" date="2019" name="Int. J. Syst. Evol. Microbiol.">
        <title>The Global Catalogue of Microorganisms (GCM) 10K type strain sequencing project: providing services to taxonomists for standard genome sequencing and annotation.</title>
        <authorList>
            <consortium name="The Broad Institute Genomics Platform"/>
            <consortium name="The Broad Institute Genome Sequencing Center for Infectious Disease"/>
            <person name="Wu L."/>
            <person name="Ma J."/>
        </authorList>
    </citation>
    <scope>NUCLEOTIDE SEQUENCE [LARGE SCALE GENOMIC DNA]</scope>
    <source>
        <strain evidence="2">CGMCC 1.12482</strain>
    </source>
</reference>
<dbReference type="InterPro" id="IPR021333">
    <property type="entry name" value="DUF2946"/>
</dbReference>
<organism evidence="1 2">
    <name type="scientific">Halopseudomonas salina</name>
    <dbReference type="NCBI Taxonomy" id="1323744"/>
    <lineage>
        <taxon>Bacteria</taxon>
        <taxon>Pseudomonadati</taxon>
        <taxon>Pseudomonadota</taxon>
        <taxon>Gammaproteobacteria</taxon>
        <taxon>Pseudomonadales</taxon>
        <taxon>Pseudomonadaceae</taxon>
        <taxon>Halopseudomonas</taxon>
    </lineage>
</organism>
<evidence type="ECO:0008006" key="3">
    <source>
        <dbReference type="Google" id="ProtNLM"/>
    </source>
</evidence>
<sequence>MKLARNQRFSVAMMLYVCTLFSVLTFGFHSGQMSGQAPDSVDLVFCGSGDPIPHSMLDEELTHHSSSDMQLTCPLCALGHGSALTSLEWGVEFPPAYRGLIGAIRHNDRPAPRFTWPALNPRAPPVALRATVLFS</sequence>
<protein>
    <recommendedName>
        <fullName evidence="3">DUF2946 domain-containing protein</fullName>
    </recommendedName>
</protein>
<proteinExistence type="predicted"/>
<dbReference type="Pfam" id="PF11162">
    <property type="entry name" value="DUF2946"/>
    <property type="match status" value="1"/>
</dbReference>
<dbReference type="EMBL" id="BMFF01000007">
    <property type="protein sequence ID" value="GGD09407.1"/>
    <property type="molecule type" value="Genomic_DNA"/>
</dbReference>
<name>A0ABQ1Q1T9_9GAMM</name>
<accession>A0ABQ1Q1T9</accession>
<dbReference type="RefSeq" id="WP_150278862.1">
    <property type="nucleotide sequence ID" value="NZ_BMFF01000007.1"/>
</dbReference>
<dbReference type="Proteomes" id="UP000638188">
    <property type="component" value="Unassembled WGS sequence"/>
</dbReference>
<keyword evidence="2" id="KW-1185">Reference proteome</keyword>
<evidence type="ECO:0000313" key="2">
    <source>
        <dbReference type="Proteomes" id="UP000638188"/>
    </source>
</evidence>
<comment type="caution">
    <text evidence="1">The sequence shown here is derived from an EMBL/GenBank/DDBJ whole genome shotgun (WGS) entry which is preliminary data.</text>
</comment>
<evidence type="ECO:0000313" key="1">
    <source>
        <dbReference type="EMBL" id="GGD09407.1"/>
    </source>
</evidence>
<gene>
    <name evidence="1" type="ORF">GCM10007418_30580</name>
</gene>